<name>A0AA86UK80_9EUKA</name>
<dbReference type="EMBL" id="CAXDID020000178">
    <property type="protein sequence ID" value="CAL6049255.1"/>
    <property type="molecule type" value="Genomic_DNA"/>
</dbReference>
<comment type="caution">
    <text evidence="1">The sequence shown here is derived from an EMBL/GenBank/DDBJ whole genome shotgun (WGS) entry which is preliminary data.</text>
</comment>
<evidence type="ECO:0000313" key="1">
    <source>
        <dbReference type="EMBL" id="CAI9954372.1"/>
    </source>
</evidence>
<organism evidence="1">
    <name type="scientific">Hexamita inflata</name>
    <dbReference type="NCBI Taxonomy" id="28002"/>
    <lineage>
        <taxon>Eukaryota</taxon>
        <taxon>Metamonada</taxon>
        <taxon>Diplomonadida</taxon>
        <taxon>Hexamitidae</taxon>
        <taxon>Hexamitinae</taxon>
        <taxon>Hexamita</taxon>
    </lineage>
</organism>
<dbReference type="Proteomes" id="UP001642409">
    <property type="component" value="Unassembled WGS sequence"/>
</dbReference>
<gene>
    <name evidence="1" type="ORF">HINF_LOCUS42017</name>
    <name evidence="2" type="ORF">HINF_LOCUS43109</name>
</gene>
<evidence type="ECO:0000313" key="2">
    <source>
        <dbReference type="EMBL" id="CAL6049255.1"/>
    </source>
</evidence>
<proteinExistence type="predicted"/>
<keyword evidence="3" id="KW-1185">Reference proteome</keyword>
<reference evidence="2 3" key="2">
    <citation type="submission" date="2024-07" db="EMBL/GenBank/DDBJ databases">
        <authorList>
            <person name="Akdeniz Z."/>
        </authorList>
    </citation>
    <scope>NUCLEOTIDE SEQUENCE [LARGE SCALE GENOMIC DNA]</scope>
</reference>
<dbReference type="AlphaFoldDB" id="A0AA86UK80"/>
<sequence>MKPDSSSWLNTVLKSPFQRYFELLQLQQTSPMVSHGEIYLSSYQKKYYTKSTTVILNPSKSNSFQNHQLQFNSSALTNQWDWSKSGRHLFLHLSISSQQFSWQYSDSGNVFMHEKSSGLSHRPTLLYQTSEITHIPRQCADVIKSFRSQLVPK</sequence>
<evidence type="ECO:0000313" key="3">
    <source>
        <dbReference type="Proteomes" id="UP001642409"/>
    </source>
</evidence>
<accession>A0AA86UK80</accession>
<reference evidence="1" key="1">
    <citation type="submission" date="2023-06" db="EMBL/GenBank/DDBJ databases">
        <authorList>
            <person name="Kurt Z."/>
        </authorList>
    </citation>
    <scope>NUCLEOTIDE SEQUENCE</scope>
</reference>
<protein>
    <submittedName>
        <fullName evidence="2">Hypothetical_protein</fullName>
    </submittedName>
</protein>
<dbReference type="EMBL" id="CATOUU010000848">
    <property type="protein sequence ID" value="CAI9954372.1"/>
    <property type="molecule type" value="Genomic_DNA"/>
</dbReference>